<dbReference type="Pfam" id="PF22725">
    <property type="entry name" value="GFO_IDH_MocA_C3"/>
    <property type="match status" value="1"/>
</dbReference>
<proteinExistence type="predicted"/>
<dbReference type="AlphaFoldDB" id="A0A0R2KCG0"/>
<dbReference type="GO" id="GO:0000166">
    <property type="term" value="F:nucleotide binding"/>
    <property type="evidence" value="ECO:0007669"/>
    <property type="project" value="InterPro"/>
</dbReference>
<reference evidence="4" key="2">
    <citation type="submission" date="2016-11" db="EMBL/GenBank/DDBJ databases">
        <authorList>
            <person name="Jaros S."/>
            <person name="Januszkiewicz K."/>
            <person name="Wedrychowicz H."/>
        </authorList>
    </citation>
    <scope>NUCLEOTIDE SEQUENCE [LARGE SCALE GENOMIC DNA]</scope>
    <source>
        <strain evidence="4">ACA-DC 1533</strain>
    </source>
</reference>
<sequence length="345" mass="38574">MLKLGIIGTNWITEQFVNAAHETKKWQLTSVYSRTLDKAHQFGDKFASTSEFFDNLDDFFEKGSFDIVYIASPNSLHFEQCKQAILAGKDVVVEKPATSNPFEMKQLVQVLREHPETFLFEAARHVHEPNFKAVSKAVESLNVVQGATLTYAKYSSRYDAVLAGKEPNIFSPDFSGGCVQDLGVYLVYDAIVWFGMPSSVDYHATMLPTGVDGKGVAILHYPGFDVTLNLAKNVNSYLPGEIYGLKETIRMDHSSDLNKVVLDDGNGHQKELSVPQKDNPMVAEANEFADVLNDKGSNDAKQLEEDWLAYAVQVNKVLYQLRQSANIKFKADRVAEEVEEENNES</sequence>
<name>A0A0R2KCG0_9LACO</name>
<dbReference type="SUPFAM" id="SSF51735">
    <property type="entry name" value="NAD(P)-binding Rossmann-fold domains"/>
    <property type="match status" value="1"/>
</dbReference>
<evidence type="ECO:0000313" key="5">
    <source>
        <dbReference type="Proteomes" id="UP000051491"/>
    </source>
</evidence>
<dbReference type="PANTHER" id="PTHR43054">
    <property type="match status" value="1"/>
</dbReference>
<dbReference type="Pfam" id="PF01408">
    <property type="entry name" value="GFO_IDH_MocA"/>
    <property type="match status" value="1"/>
</dbReference>
<dbReference type="STRING" id="89059.LAC1533_1607"/>
<dbReference type="SUPFAM" id="SSF55347">
    <property type="entry name" value="Glyceraldehyde-3-phosphate dehydrogenase-like, C-terminal domain"/>
    <property type="match status" value="1"/>
</dbReference>
<evidence type="ECO:0000313" key="6">
    <source>
        <dbReference type="Proteomes" id="UP000190935"/>
    </source>
</evidence>
<gene>
    <name evidence="3" type="ORF">IV43_GL001939</name>
    <name evidence="4" type="ORF">LAC1533_1607</name>
</gene>
<organism evidence="3 5">
    <name type="scientific">Ligilactobacillus acidipiscis</name>
    <dbReference type="NCBI Taxonomy" id="89059"/>
    <lineage>
        <taxon>Bacteria</taxon>
        <taxon>Bacillati</taxon>
        <taxon>Bacillota</taxon>
        <taxon>Bacilli</taxon>
        <taxon>Lactobacillales</taxon>
        <taxon>Lactobacillaceae</taxon>
        <taxon>Ligilactobacillus</taxon>
    </lineage>
</organism>
<dbReference type="InterPro" id="IPR036291">
    <property type="entry name" value="NAD(P)-bd_dom_sf"/>
</dbReference>
<dbReference type="InterPro" id="IPR000683">
    <property type="entry name" value="Gfo/Idh/MocA-like_OxRdtase_N"/>
</dbReference>
<evidence type="ECO:0000259" key="2">
    <source>
        <dbReference type="Pfam" id="PF22725"/>
    </source>
</evidence>
<feature type="domain" description="GFO/IDH/MocA-like oxidoreductase" evidence="2">
    <location>
        <begin position="161"/>
        <end position="249"/>
    </location>
</feature>
<dbReference type="EMBL" id="LT630287">
    <property type="protein sequence ID" value="SFV41028.1"/>
    <property type="molecule type" value="Genomic_DNA"/>
</dbReference>
<dbReference type="Gene3D" id="3.30.360.10">
    <property type="entry name" value="Dihydrodipicolinate Reductase, domain 2"/>
    <property type="match status" value="1"/>
</dbReference>
<accession>A0A0R2KCG0</accession>
<dbReference type="EMBL" id="JQBK01000007">
    <property type="protein sequence ID" value="KRN87135.1"/>
    <property type="molecule type" value="Genomic_DNA"/>
</dbReference>
<dbReference type="Proteomes" id="UP000190935">
    <property type="component" value="Chromosome I"/>
</dbReference>
<dbReference type="GeneID" id="95349713"/>
<dbReference type="InterPro" id="IPR055170">
    <property type="entry name" value="GFO_IDH_MocA-like_dom"/>
</dbReference>
<dbReference type="PATRIC" id="fig|89059.3.peg.2055"/>
<evidence type="ECO:0000313" key="3">
    <source>
        <dbReference type="EMBL" id="KRN87135.1"/>
    </source>
</evidence>
<dbReference type="KEGG" id="laca:LAC1533_1607"/>
<reference evidence="6" key="3">
    <citation type="submission" date="2016-11" db="EMBL/GenBank/DDBJ databases">
        <authorList>
            <person name="Papadimitriou K."/>
        </authorList>
    </citation>
    <scope>NUCLEOTIDE SEQUENCE [LARGE SCALE GENOMIC DNA]</scope>
    <source>
        <strain evidence="6">ACA-DC 1533</strain>
    </source>
</reference>
<dbReference type="OrthoDB" id="9815825at2"/>
<protein>
    <submittedName>
        <fullName evidence="3 4">Oxidoreductase</fullName>
    </submittedName>
</protein>
<dbReference type="Gene3D" id="3.40.50.720">
    <property type="entry name" value="NAD(P)-binding Rossmann-like Domain"/>
    <property type="match status" value="1"/>
</dbReference>
<evidence type="ECO:0000313" key="4">
    <source>
        <dbReference type="EMBL" id="SFV41028.1"/>
    </source>
</evidence>
<dbReference type="RefSeq" id="WP_010496987.1">
    <property type="nucleotide sequence ID" value="NZ_JBHUGU010000002.1"/>
</dbReference>
<feature type="domain" description="Gfo/Idh/MocA-like oxidoreductase N-terminal" evidence="1">
    <location>
        <begin position="3"/>
        <end position="118"/>
    </location>
</feature>
<evidence type="ECO:0000259" key="1">
    <source>
        <dbReference type="Pfam" id="PF01408"/>
    </source>
</evidence>
<dbReference type="PANTHER" id="PTHR43054:SF1">
    <property type="entry name" value="SCYLLO-INOSITOL 2-DEHYDROGENASE (NADP(+)) IOLU"/>
    <property type="match status" value="1"/>
</dbReference>
<reference evidence="3 5" key="1">
    <citation type="journal article" date="2015" name="Genome Announc.">
        <title>Expanding the biotechnology potential of lactobacilli through comparative genomics of 213 strains and associated genera.</title>
        <authorList>
            <person name="Sun Z."/>
            <person name="Harris H.M."/>
            <person name="McCann A."/>
            <person name="Guo C."/>
            <person name="Argimon S."/>
            <person name="Zhang W."/>
            <person name="Yang X."/>
            <person name="Jeffery I.B."/>
            <person name="Cooney J.C."/>
            <person name="Kagawa T.F."/>
            <person name="Liu W."/>
            <person name="Song Y."/>
            <person name="Salvetti E."/>
            <person name="Wrobel A."/>
            <person name="Rasinkangas P."/>
            <person name="Parkhill J."/>
            <person name="Rea M.C."/>
            <person name="O'Sullivan O."/>
            <person name="Ritari J."/>
            <person name="Douillard F.P."/>
            <person name="Paul Ross R."/>
            <person name="Yang R."/>
            <person name="Briner A.E."/>
            <person name="Felis G.E."/>
            <person name="de Vos W.M."/>
            <person name="Barrangou R."/>
            <person name="Klaenhammer T.R."/>
            <person name="Caufield P.W."/>
            <person name="Cui Y."/>
            <person name="Zhang H."/>
            <person name="O'Toole P.W."/>
        </authorList>
    </citation>
    <scope>NUCLEOTIDE SEQUENCE [LARGE SCALE GENOMIC DNA]</scope>
    <source>
        <strain evidence="3 5">DSM 15353</strain>
    </source>
</reference>
<dbReference type="Proteomes" id="UP000051491">
    <property type="component" value="Unassembled WGS sequence"/>
</dbReference>